<feature type="transmembrane region" description="Helical" evidence="1">
    <location>
        <begin position="43"/>
        <end position="63"/>
    </location>
</feature>
<evidence type="ECO:0000256" key="1">
    <source>
        <dbReference type="SAM" id="Phobius"/>
    </source>
</evidence>
<keyword evidence="1" id="KW-1133">Transmembrane helix</keyword>
<dbReference type="AlphaFoldDB" id="A0A128F8Q6"/>
<evidence type="ECO:0000313" key="2">
    <source>
        <dbReference type="EMBL" id="CZF82885.1"/>
    </source>
</evidence>
<feature type="transmembrane region" description="Helical" evidence="1">
    <location>
        <begin position="101"/>
        <end position="124"/>
    </location>
</feature>
<organism evidence="2 3">
    <name type="scientific">Grimontia celer</name>
    <dbReference type="NCBI Taxonomy" id="1796497"/>
    <lineage>
        <taxon>Bacteria</taxon>
        <taxon>Pseudomonadati</taxon>
        <taxon>Pseudomonadota</taxon>
        <taxon>Gammaproteobacteria</taxon>
        <taxon>Vibrionales</taxon>
        <taxon>Vibrionaceae</taxon>
        <taxon>Grimontia</taxon>
    </lineage>
</organism>
<dbReference type="Proteomes" id="UP000071641">
    <property type="component" value="Unassembled WGS sequence"/>
</dbReference>
<keyword evidence="3" id="KW-1185">Reference proteome</keyword>
<protein>
    <recommendedName>
        <fullName evidence="4">NADH:ubiquinone oxidoreductase</fullName>
    </recommendedName>
</protein>
<feature type="transmembrane region" description="Helical" evidence="1">
    <location>
        <begin position="75"/>
        <end position="95"/>
    </location>
</feature>
<proteinExistence type="predicted"/>
<sequence>MKIAATEQNVLNLSLTLLIGVEMAFFAVVFLSVVGGILAGDHFHSFMVGFSLATIAVGCCYWLSFRHTKYPQLALLLLISGFAVKLGITVFGVMWSLERELITSPFVFALSYLFFSLVATYGYFKYREFWNKRMEAVKAKLQTT</sequence>
<gene>
    <name evidence="2" type="ORF">GCE9029_03501</name>
</gene>
<feature type="transmembrane region" description="Helical" evidence="1">
    <location>
        <begin position="12"/>
        <end position="37"/>
    </location>
</feature>
<evidence type="ECO:0000313" key="3">
    <source>
        <dbReference type="Proteomes" id="UP000071641"/>
    </source>
</evidence>
<name>A0A128F8Q6_9GAMM</name>
<keyword evidence="1" id="KW-0812">Transmembrane</keyword>
<keyword evidence="1" id="KW-0472">Membrane</keyword>
<dbReference type="EMBL" id="FIZX01000002">
    <property type="protein sequence ID" value="CZF82885.1"/>
    <property type="molecule type" value="Genomic_DNA"/>
</dbReference>
<reference evidence="3" key="1">
    <citation type="submission" date="2016-02" db="EMBL/GenBank/DDBJ databases">
        <authorList>
            <person name="Rodrigo-Torres Lidia"/>
            <person name="Arahal R.David."/>
        </authorList>
    </citation>
    <scope>NUCLEOTIDE SEQUENCE [LARGE SCALE GENOMIC DNA]</scope>
    <source>
        <strain evidence="3">CECT 9029</strain>
    </source>
</reference>
<evidence type="ECO:0008006" key="4">
    <source>
        <dbReference type="Google" id="ProtNLM"/>
    </source>
</evidence>
<accession>A0A128F8Q6</accession>